<dbReference type="PANTHER" id="PTHR28291:SF1">
    <property type="entry name" value="CTD KINASE SUBUNIT GAMMA"/>
    <property type="match status" value="1"/>
</dbReference>
<feature type="compositionally biased region" description="Basic and acidic residues" evidence="1">
    <location>
        <begin position="218"/>
        <end position="229"/>
    </location>
</feature>
<dbReference type="Pfam" id="PF12350">
    <property type="entry name" value="CTK3_C"/>
    <property type="match status" value="1"/>
</dbReference>
<dbReference type="STRING" id="1684307.A0A316UC80"/>
<feature type="region of interest" description="Disordered" evidence="1">
    <location>
        <begin position="274"/>
        <end position="500"/>
    </location>
</feature>
<dbReference type="RefSeq" id="XP_025349990.1">
    <property type="nucleotide sequence ID" value="XM_025495679.1"/>
</dbReference>
<protein>
    <recommendedName>
        <fullName evidence="2">CID domain-containing protein</fullName>
    </recommendedName>
</protein>
<dbReference type="EMBL" id="KZ819322">
    <property type="protein sequence ID" value="PWN22830.1"/>
    <property type="molecule type" value="Genomic_DNA"/>
</dbReference>
<dbReference type="InterPro" id="IPR042326">
    <property type="entry name" value="Ctk3"/>
</dbReference>
<dbReference type="PANTHER" id="PTHR28291">
    <property type="entry name" value="CTD KINASE SUBUNIT GAMMA"/>
    <property type="match status" value="1"/>
</dbReference>
<evidence type="ECO:0000259" key="2">
    <source>
        <dbReference type="PROSITE" id="PS51391"/>
    </source>
</evidence>
<dbReference type="InterPro" id="IPR024637">
    <property type="entry name" value="Ctk3_C"/>
</dbReference>
<keyword evidence="4" id="KW-1185">Reference proteome</keyword>
<feature type="compositionally biased region" description="Basic and acidic residues" evidence="1">
    <location>
        <begin position="285"/>
        <end position="344"/>
    </location>
</feature>
<feature type="compositionally biased region" description="Basic and acidic residues" evidence="1">
    <location>
        <begin position="379"/>
        <end position="392"/>
    </location>
</feature>
<reference evidence="3 4" key="1">
    <citation type="journal article" date="2018" name="Mol. Biol. Evol.">
        <title>Broad Genomic Sampling Reveals a Smut Pathogenic Ancestry of the Fungal Clade Ustilaginomycotina.</title>
        <authorList>
            <person name="Kijpornyongpan T."/>
            <person name="Mondo S.J."/>
            <person name="Barry K."/>
            <person name="Sandor L."/>
            <person name="Lee J."/>
            <person name="Lipzen A."/>
            <person name="Pangilinan J."/>
            <person name="LaButti K."/>
            <person name="Hainaut M."/>
            <person name="Henrissat B."/>
            <person name="Grigoriev I.V."/>
            <person name="Spatafora J.W."/>
            <person name="Aime M.C."/>
        </authorList>
    </citation>
    <scope>NUCLEOTIDE SEQUENCE [LARGE SCALE GENOMIC DNA]</scope>
    <source>
        <strain evidence="3 4">MCA 4718</strain>
    </source>
</reference>
<dbReference type="OrthoDB" id="21266at2759"/>
<dbReference type="InterPro" id="IPR024638">
    <property type="entry name" value="Ctk3_N"/>
</dbReference>
<dbReference type="GO" id="GO:0045943">
    <property type="term" value="P:positive regulation of transcription by RNA polymerase I"/>
    <property type="evidence" value="ECO:0007669"/>
    <property type="project" value="TreeGrafter"/>
</dbReference>
<dbReference type="AlphaFoldDB" id="A0A316UC80"/>
<evidence type="ECO:0000256" key="1">
    <source>
        <dbReference type="SAM" id="MobiDB-lite"/>
    </source>
</evidence>
<dbReference type="InterPro" id="IPR008942">
    <property type="entry name" value="ENTH_VHS"/>
</dbReference>
<accession>A0A316UC80</accession>
<feature type="compositionally biased region" description="Polar residues" evidence="1">
    <location>
        <begin position="204"/>
        <end position="216"/>
    </location>
</feature>
<dbReference type="Proteomes" id="UP000245942">
    <property type="component" value="Unassembled WGS sequence"/>
</dbReference>
<organism evidence="3 4">
    <name type="scientific">Pseudomicrostroma glucosiphilum</name>
    <dbReference type="NCBI Taxonomy" id="1684307"/>
    <lineage>
        <taxon>Eukaryota</taxon>
        <taxon>Fungi</taxon>
        <taxon>Dikarya</taxon>
        <taxon>Basidiomycota</taxon>
        <taxon>Ustilaginomycotina</taxon>
        <taxon>Exobasidiomycetes</taxon>
        <taxon>Microstromatales</taxon>
        <taxon>Microstromatales incertae sedis</taxon>
        <taxon>Pseudomicrostroma</taxon>
    </lineage>
</organism>
<dbReference type="PROSITE" id="PS51391">
    <property type="entry name" value="CID"/>
    <property type="match status" value="1"/>
</dbReference>
<dbReference type="Pfam" id="PF12243">
    <property type="entry name" value="CTK3"/>
    <property type="match status" value="1"/>
</dbReference>
<feature type="compositionally biased region" description="Acidic residues" evidence="1">
    <location>
        <begin position="274"/>
        <end position="284"/>
    </location>
</feature>
<dbReference type="GeneID" id="37017413"/>
<dbReference type="GO" id="GO:0032786">
    <property type="term" value="P:positive regulation of DNA-templated transcription, elongation"/>
    <property type="evidence" value="ECO:0007669"/>
    <property type="project" value="InterPro"/>
</dbReference>
<feature type="compositionally biased region" description="Pro residues" evidence="1">
    <location>
        <begin position="397"/>
        <end position="406"/>
    </location>
</feature>
<gene>
    <name evidence="3" type="ORF">BCV69DRAFT_98966</name>
</gene>
<feature type="compositionally biased region" description="Polar residues" evidence="1">
    <location>
        <begin position="345"/>
        <end position="361"/>
    </location>
</feature>
<dbReference type="GO" id="GO:0070692">
    <property type="term" value="C:CTDK-1 complex"/>
    <property type="evidence" value="ECO:0007669"/>
    <property type="project" value="InterPro"/>
</dbReference>
<dbReference type="Gene3D" id="1.25.40.90">
    <property type="match status" value="1"/>
</dbReference>
<evidence type="ECO:0000313" key="3">
    <source>
        <dbReference type="EMBL" id="PWN22830.1"/>
    </source>
</evidence>
<feature type="region of interest" description="Disordered" evidence="1">
    <location>
        <begin position="200"/>
        <end position="253"/>
    </location>
</feature>
<feature type="domain" description="CID" evidence="2">
    <location>
        <begin position="2"/>
        <end position="144"/>
    </location>
</feature>
<dbReference type="InterPro" id="IPR006569">
    <property type="entry name" value="CID_dom"/>
</dbReference>
<name>A0A316UC80_9BASI</name>
<proteinExistence type="predicted"/>
<evidence type="ECO:0000313" key="4">
    <source>
        <dbReference type="Proteomes" id="UP000245942"/>
    </source>
</evidence>
<sequence>MDAFQVRMDFQALLKRLNASQQSIEKVLGFADRHVAKASADLWDCILNECGKTNLSSRLNILFLLDFLFTDYSSRYSQKLINDFRRMASKDLLRLIDHVVPHDNLNGVKLNSGVTIQILSSWRLKRLFPQEQIADLLARLQERIADTLHSKGSSSNNGEEAGLPTLSHSEILRRIEEDRERHKRIREKLWVLPPKSFFDAVPDPSTSSSARQQQPRQGEWDRAAKRPRLDPSAVEGSEVNVEDGMEGGPLTHADPLDIQFEELWENTSDLNQDDLDAWREEEDERWWGSEEQIRRREAERLAELNQEREVETERKRIAFEQQEQQRKQASEKDEVMSDGRDREGSQSGPQPTQSHSYQPESATPVESMGPPPVQPRSDYYSREAQQAREAEHAYAPPQSPVHPGAPPGRGGWPPYQQQGPPRPPPAYQRGYQPVQPHSENTGVAPGGYQHQHQHQHQHQQHSSPAASNARWRPRGGHYGQNAPPQAPSYPRRWGADASTR</sequence>